<evidence type="ECO:0000256" key="4">
    <source>
        <dbReference type="ARBA" id="ARBA00022801"/>
    </source>
</evidence>
<evidence type="ECO:0000256" key="9">
    <source>
        <dbReference type="ARBA" id="ARBA00023306"/>
    </source>
</evidence>
<evidence type="ECO:0000256" key="6">
    <source>
        <dbReference type="ARBA" id="ARBA00022840"/>
    </source>
</evidence>
<dbReference type="Gene3D" id="2.20.28.10">
    <property type="match status" value="1"/>
</dbReference>
<keyword evidence="8 12" id="KW-0539">Nucleus</keyword>
<comment type="subcellular location">
    <subcellularLocation>
        <location evidence="1 12">Nucleus</location>
    </subcellularLocation>
</comment>
<dbReference type="Gene3D" id="3.40.50.300">
    <property type="entry name" value="P-loop containing nucleotide triphosphate hydrolases"/>
    <property type="match status" value="1"/>
</dbReference>
<comment type="catalytic activity">
    <reaction evidence="10">
        <text>ATP + H2O = ADP + phosphate + H(+)</text>
        <dbReference type="Rhea" id="RHEA:13065"/>
        <dbReference type="ChEBI" id="CHEBI:15377"/>
        <dbReference type="ChEBI" id="CHEBI:15378"/>
        <dbReference type="ChEBI" id="CHEBI:30616"/>
        <dbReference type="ChEBI" id="CHEBI:43474"/>
        <dbReference type="ChEBI" id="CHEBI:456216"/>
        <dbReference type="EC" id="3.6.4.12"/>
    </reaction>
    <physiologicalReaction direction="left-to-right" evidence="10">
        <dbReference type="Rhea" id="RHEA:13066"/>
    </physiologicalReaction>
</comment>
<dbReference type="InterPro" id="IPR033762">
    <property type="entry name" value="MCM_OB"/>
</dbReference>
<dbReference type="SMART" id="SM00350">
    <property type="entry name" value="MCM"/>
    <property type="match status" value="1"/>
</dbReference>
<keyword evidence="4 12" id="KW-0378">Hydrolase</keyword>
<evidence type="ECO:0000256" key="10">
    <source>
        <dbReference type="ARBA" id="ARBA00048432"/>
    </source>
</evidence>
<dbReference type="CDD" id="cd17758">
    <property type="entry name" value="MCM7"/>
    <property type="match status" value="1"/>
</dbReference>
<dbReference type="InterPro" id="IPR003593">
    <property type="entry name" value="AAA+_ATPase"/>
</dbReference>
<dbReference type="FunFam" id="2.20.28.10:FF:000004">
    <property type="entry name" value="DNA replication licensing factor MCM7"/>
    <property type="match status" value="1"/>
</dbReference>
<dbReference type="EMBL" id="UZAM01009418">
    <property type="protein sequence ID" value="VDP08960.1"/>
    <property type="molecule type" value="Genomic_DNA"/>
</dbReference>
<dbReference type="Proteomes" id="UP000270296">
    <property type="component" value="Unassembled WGS sequence"/>
</dbReference>
<evidence type="ECO:0000256" key="5">
    <source>
        <dbReference type="ARBA" id="ARBA00022806"/>
    </source>
</evidence>
<dbReference type="FunFam" id="3.40.50.300:FF:000288">
    <property type="entry name" value="DNA replication licensing factor MCM7"/>
    <property type="match status" value="1"/>
</dbReference>
<evidence type="ECO:0000256" key="7">
    <source>
        <dbReference type="ARBA" id="ARBA00023125"/>
    </source>
</evidence>
<gene>
    <name evidence="12" type="primary">MCM7</name>
    <name evidence="14" type="ORF">SBAD_LOCUS6015</name>
</gene>
<dbReference type="InterPro" id="IPR041562">
    <property type="entry name" value="MCM_lid"/>
</dbReference>
<dbReference type="OrthoDB" id="3207464at2759"/>
<dbReference type="SMART" id="SM00382">
    <property type="entry name" value="AAA"/>
    <property type="match status" value="1"/>
</dbReference>
<evidence type="ECO:0000259" key="13">
    <source>
        <dbReference type="PROSITE" id="PS50051"/>
    </source>
</evidence>
<comment type="similarity">
    <text evidence="11">Belongs to the MCM family.</text>
</comment>
<evidence type="ECO:0000256" key="3">
    <source>
        <dbReference type="ARBA" id="ARBA00022741"/>
    </source>
</evidence>
<dbReference type="PROSITE" id="PS50051">
    <property type="entry name" value="MCM_2"/>
    <property type="match status" value="1"/>
</dbReference>
<dbReference type="InterPro" id="IPR027925">
    <property type="entry name" value="MCM_N"/>
</dbReference>
<dbReference type="GO" id="GO:0000727">
    <property type="term" value="P:double-strand break repair via break-induced replication"/>
    <property type="evidence" value="ECO:0007669"/>
    <property type="project" value="TreeGrafter"/>
</dbReference>
<dbReference type="GO" id="GO:0017116">
    <property type="term" value="F:single-stranded DNA helicase activity"/>
    <property type="evidence" value="ECO:0007669"/>
    <property type="project" value="TreeGrafter"/>
</dbReference>
<name>A0A183IQW8_9BILA</name>
<evidence type="ECO:0000313" key="15">
    <source>
        <dbReference type="Proteomes" id="UP000270296"/>
    </source>
</evidence>
<comment type="function">
    <text evidence="12">Acts as component of the MCM2-7 complex (MCM complex) which is the replicative helicase essential for 'once per cell cycle' DNA replication initiation and elongation in eukaryotic cells. The active ATPase sites in the MCM2-7 ring are formed through the interaction surfaces of two neighboring subunits such that a critical structure of a conserved arginine finger motif is provided in trans relative to the ATP-binding site of the Walker A box of the adjacent subunit. The six ATPase active sites, however, are likely to contribute differentially to the complex helicase activity.</text>
</comment>
<dbReference type="InterPro" id="IPR031327">
    <property type="entry name" value="MCM"/>
</dbReference>
<dbReference type="PROSITE" id="PS00847">
    <property type="entry name" value="MCM_1"/>
    <property type="match status" value="1"/>
</dbReference>
<evidence type="ECO:0000256" key="8">
    <source>
        <dbReference type="ARBA" id="ARBA00023242"/>
    </source>
</evidence>
<accession>A0A183IQW8</accession>
<dbReference type="EC" id="3.6.4.12" evidence="12"/>
<dbReference type="Pfam" id="PF17855">
    <property type="entry name" value="MCM_lid"/>
    <property type="match status" value="1"/>
</dbReference>
<keyword evidence="2 12" id="KW-0235">DNA replication</keyword>
<reference evidence="16" key="1">
    <citation type="submission" date="2016-06" db="UniProtKB">
        <authorList>
            <consortium name="WormBaseParasite"/>
        </authorList>
    </citation>
    <scope>IDENTIFICATION</scope>
</reference>
<dbReference type="AlphaFoldDB" id="A0A183IQW8"/>
<reference evidence="14 15" key="2">
    <citation type="submission" date="2018-11" db="EMBL/GenBank/DDBJ databases">
        <authorList>
            <consortium name="Pathogen Informatics"/>
        </authorList>
    </citation>
    <scope>NUCLEOTIDE SEQUENCE [LARGE SCALE GENOMIC DNA]</scope>
</reference>
<keyword evidence="6 11" id="KW-0067">ATP-binding</keyword>
<keyword evidence="9 12" id="KW-0131">Cell cycle</keyword>
<dbReference type="Gene3D" id="3.30.1640.10">
    <property type="entry name" value="mini-chromosome maintenance (MCM) complex, chain A, domain 1"/>
    <property type="match status" value="1"/>
</dbReference>
<feature type="domain" description="MCM C-terminal AAA(+) ATPase" evidence="13">
    <location>
        <begin position="337"/>
        <end position="542"/>
    </location>
</feature>
<dbReference type="PANTHER" id="PTHR11630">
    <property type="entry name" value="DNA REPLICATION LICENSING FACTOR MCM FAMILY MEMBER"/>
    <property type="match status" value="1"/>
</dbReference>
<evidence type="ECO:0000256" key="12">
    <source>
        <dbReference type="RuleBase" id="RU365012"/>
    </source>
</evidence>
<dbReference type="GO" id="GO:0006271">
    <property type="term" value="P:DNA strand elongation involved in DNA replication"/>
    <property type="evidence" value="ECO:0007669"/>
    <property type="project" value="TreeGrafter"/>
</dbReference>
<evidence type="ECO:0000313" key="14">
    <source>
        <dbReference type="EMBL" id="VDP08960.1"/>
    </source>
</evidence>
<keyword evidence="15" id="KW-1185">Reference proteome</keyword>
<dbReference type="SUPFAM" id="SSF52540">
    <property type="entry name" value="P-loop containing nucleoside triphosphate hydrolases"/>
    <property type="match status" value="1"/>
</dbReference>
<proteinExistence type="inferred from homology"/>
<evidence type="ECO:0000313" key="16">
    <source>
        <dbReference type="WBParaSite" id="SBAD_0000625001-mRNA-1"/>
    </source>
</evidence>
<dbReference type="InterPro" id="IPR008050">
    <property type="entry name" value="MCM7"/>
</dbReference>
<evidence type="ECO:0000256" key="1">
    <source>
        <dbReference type="ARBA" id="ARBA00004123"/>
    </source>
</evidence>
<sequence length="738" mass="83246">MARRLNYSEDKEKVKDFLTTFYVDEPGTKQKVFPYASQISAIANRDQVVLYIELDHLLDFDPELVDKIVSNTRRYVSLFKEVIDGLITTVLDGKKPPVKDAFDAIIYQRLIADEQAQRNRTEENVDAKGAYPPELLRRYEVYFKAPHTLKALSVRQVKSEHIGKLTVIKGVLTRATGVKPMASVISYTCDTCASEIYQPIDGDTFKLATECPSRQCSDNRAGGRLHMQVRGSKFLKFQELVIQEQNDQMPVGGVPRSLIVYVTGENTRLTSPGDHVQITGVFLPQVKTGFRQIMAGLVSDSFFEAHHVMSLSKSDDEFDESEKLTEEELSIIAEEDFYEKLAFSVAPEIYGHIDVKKALLLMLVGGVERNPRGMKIRGSINICLMGDPGVAKSQLLSFVCRLARRSQYTTGRGSSGVGLTAAVTRDPITNEFTLEGGALVLADQGICCIDEFDKMIESDRTSIHEVMEQQTISIAKAGIMTTLNARTSILAAANPVYGRYNPNKSLEQNIQLPAALLSRFDLLWLIRDRPNMENDLKLAQHIVYVHAHSKEPPSKFKPMNMLLVRKYIALCKRTQPVLPEHLTDYIVNTYVELRKDARNNKDTTFTSPRTLLAILRLSTALARLRLSSEVEEPDVVEACRLMEMSKDSLRAEKDQRSRAQKPIDQMFSYLREMLPLTNDEGEDEDQRLEIAMQDAVKKCLSKGLELQVLEDCLNTYEDQGVLMINKDRTKIIFTIGSF</sequence>
<evidence type="ECO:0000256" key="2">
    <source>
        <dbReference type="ARBA" id="ARBA00022705"/>
    </source>
</evidence>
<dbReference type="PRINTS" id="PR01663">
    <property type="entry name" value="MCMPROTEIN7"/>
</dbReference>
<dbReference type="InterPro" id="IPR012340">
    <property type="entry name" value="NA-bd_OB-fold"/>
</dbReference>
<keyword evidence="5 12" id="KW-0347">Helicase</keyword>
<evidence type="ECO:0000256" key="11">
    <source>
        <dbReference type="RuleBase" id="RU004070"/>
    </source>
</evidence>
<dbReference type="InterPro" id="IPR018525">
    <property type="entry name" value="MCM_CS"/>
</dbReference>
<protein>
    <recommendedName>
        <fullName evidence="12">DNA replication licensing factor MCM7</fullName>
        <ecNumber evidence="12">3.6.4.12</ecNumber>
    </recommendedName>
</protein>
<dbReference type="Pfam" id="PF00493">
    <property type="entry name" value="MCM"/>
    <property type="match status" value="1"/>
</dbReference>
<dbReference type="GO" id="GO:0016787">
    <property type="term" value="F:hydrolase activity"/>
    <property type="evidence" value="ECO:0007669"/>
    <property type="project" value="UniProtKB-KW"/>
</dbReference>
<keyword evidence="7 11" id="KW-0238">DNA-binding</keyword>
<dbReference type="GO" id="GO:0005524">
    <property type="term" value="F:ATP binding"/>
    <property type="evidence" value="ECO:0007669"/>
    <property type="project" value="UniProtKB-KW"/>
</dbReference>
<dbReference type="GO" id="GO:0003697">
    <property type="term" value="F:single-stranded DNA binding"/>
    <property type="evidence" value="ECO:0007669"/>
    <property type="project" value="TreeGrafter"/>
</dbReference>
<organism evidence="16">
    <name type="scientific">Soboliphyme baturini</name>
    <dbReference type="NCBI Taxonomy" id="241478"/>
    <lineage>
        <taxon>Eukaryota</taxon>
        <taxon>Metazoa</taxon>
        <taxon>Ecdysozoa</taxon>
        <taxon>Nematoda</taxon>
        <taxon>Enoplea</taxon>
        <taxon>Dorylaimia</taxon>
        <taxon>Dioctophymatida</taxon>
        <taxon>Dioctophymatoidea</taxon>
        <taxon>Soboliphymatidae</taxon>
        <taxon>Soboliphyme</taxon>
    </lineage>
</organism>
<dbReference type="WBParaSite" id="SBAD_0000625001-mRNA-1">
    <property type="protein sequence ID" value="SBAD_0000625001-mRNA-1"/>
    <property type="gene ID" value="SBAD_0000625001"/>
</dbReference>
<dbReference type="Pfam" id="PF17207">
    <property type="entry name" value="MCM_OB"/>
    <property type="match status" value="1"/>
</dbReference>
<dbReference type="GO" id="GO:0006270">
    <property type="term" value="P:DNA replication initiation"/>
    <property type="evidence" value="ECO:0007669"/>
    <property type="project" value="InterPro"/>
</dbReference>
<keyword evidence="3 11" id="KW-0547">Nucleotide-binding</keyword>
<dbReference type="PANTHER" id="PTHR11630:SF26">
    <property type="entry name" value="DNA REPLICATION LICENSING FACTOR MCM7"/>
    <property type="match status" value="1"/>
</dbReference>
<dbReference type="InterPro" id="IPR001208">
    <property type="entry name" value="MCM_dom"/>
</dbReference>
<dbReference type="PRINTS" id="PR01657">
    <property type="entry name" value="MCMFAMILY"/>
</dbReference>
<dbReference type="InterPro" id="IPR027417">
    <property type="entry name" value="P-loop_NTPase"/>
</dbReference>
<dbReference type="GO" id="GO:0042555">
    <property type="term" value="C:MCM complex"/>
    <property type="evidence" value="ECO:0007669"/>
    <property type="project" value="InterPro"/>
</dbReference>
<dbReference type="Gene3D" id="2.40.50.140">
    <property type="entry name" value="Nucleic acid-binding proteins"/>
    <property type="match status" value="1"/>
</dbReference>
<dbReference type="GO" id="GO:0005634">
    <property type="term" value="C:nucleus"/>
    <property type="evidence" value="ECO:0007669"/>
    <property type="project" value="UniProtKB-SubCell"/>
</dbReference>
<dbReference type="SUPFAM" id="SSF50249">
    <property type="entry name" value="Nucleic acid-binding proteins"/>
    <property type="match status" value="1"/>
</dbReference>
<dbReference type="Pfam" id="PF14551">
    <property type="entry name" value="MCM_N"/>
    <property type="match status" value="1"/>
</dbReference>